<evidence type="ECO:0000313" key="9">
    <source>
        <dbReference type="EMBL" id="SGY37928.1"/>
    </source>
</evidence>
<feature type="region of interest" description="Disordered" evidence="6">
    <location>
        <begin position="1"/>
        <end position="21"/>
    </location>
</feature>
<evidence type="ECO:0000256" key="2">
    <source>
        <dbReference type="ARBA" id="ARBA00022448"/>
    </source>
</evidence>
<dbReference type="Gene3D" id="1.20.58.670">
    <property type="entry name" value="Dsl1p vesicle tethering complex, Tip20p subunit, domain D"/>
    <property type="match status" value="1"/>
</dbReference>
<evidence type="ECO:0000256" key="3">
    <source>
        <dbReference type="ARBA" id="ARBA00022483"/>
    </source>
</evidence>
<dbReference type="Gene3D" id="1.10.357.30">
    <property type="entry name" value="Exocyst complex subunit Sec15 C-terminal domain, N-terminal subdomain"/>
    <property type="match status" value="1"/>
</dbReference>
<evidence type="ECO:0000256" key="1">
    <source>
        <dbReference type="ARBA" id="ARBA00007944"/>
    </source>
</evidence>
<keyword evidence="2 5" id="KW-0813">Transport</keyword>
<dbReference type="GO" id="GO:0090522">
    <property type="term" value="P:vesicle tethering involved in exocytosis"/>
    <property type="evidence" value="ECO:0007669"/>
    <property type="project" value="UniProtKB-UniRule"/>
</dbReference>
<feature type="domain" description="Exocyst complex subunit EXOC6/Sec15 C-terminal" evidence="7">
    <location>
        <begin position="497"/>
        <end position="848"/>
    </location>
</feature>
<dbReference type="InterPro" id="IPR007225">
    <property type="entry name" value="EXOC6/Sec15"/>
</dbReference>
<dbReference type="STRING" id="796604.A0A2X0P2U6"/>
<dbReference type="Proteomes" id="UP000249464">
    <property type="component" value="Unassembled WGS sequence"/>
</dbReference>
<dbReference type="GO" id="GO:0000145">
    <property type="term" value="C:exocyst"/>
    <property type="evidence" value="ECO:0007669"/>
    <property type="project" value="UniProtKB-UniRule"/>
</dbReference>
<feature type="domain" description="Exocyst complex component EXOC6/Sec15 N-terminal" evidence="8">
    <location>
        <begin position="202"/>
        <end position="315"/>
    </location>
</feature>
<dbReference type="InterPro" id="IPR042044">
    <property type="entry name" value="EXOC6PINT-1/Sec15/Tip20_C_dom2"/>
</dbReference>
<accession>A0A2X0P2U6</accession>
<keyword evidence="10" id="KW-1185">Reference proteome</keyword>
<keyword evidence="3 5" id="KW-0268">Exocytosis</keyword>
<evidence type="ECO:0000256" key="5">
    <source>
        <dbReference type="PIRNR" id="PIRNR025007"/>
    </source>
</evidence>
<dbReference type="Pfam" id="PF20651">
    <property type="entry name" value="EXOC6_Sec15_N"/>
    <property type="match status" value="2"/>
</dbReference>
<dbReference type="InterPro" id="IPR042045">
    <property type="entry name" value="EXOC6/Sec15_C_dom1"/>
</dbReference>
<dbReference type="InterPro" id="IPR048359">
    <property type="entry name" value="EXOC6_Sec15_N"/>
</dbReference>
<dbReference type="GO" id="GO:0016020">
    <property type="term" value="C:membrane"/>
    <property type="evidence" value="ECO:0007669"/>
    <property type="project" value="TreeGrafter"/>
</dbReference>
<organism evidence="9 10">
    <name type="scientific">Microbotryum silenes-dioicae</name>
    <dbReference type="NCBI Taxonomy" id="796604"/>
    <lineage>
        <taxon>Eukaryota</taxon>
        <taxon>Fungi</taxon>
        <taxon>Dikarya</taxon>
        <taxon>Basidiomycota</taxon>
        <taxon>Pucciniomycotina</taxon>
        <taxon>Microbotryomycetes</taxon>
        <taxon>Microbotryales</taxon>
        <taxon>Microbotryaceae</taxon>
        <taxon>Microbotryum</taxon>
    </lineage>
</organism>
<protein>
    <recommendedName>
        <fullName evidence="5">Exocyst complex component SEC15</fullName>
    </recommendedName>
</protein>
<dbReference type="AlphaFoldDB" id="A0A2X0P2U6"/>
<gene>
    <name evidence="9" type="primary">BQ5605_C003g01920</name>
    <name evidence="9" type="ORF">BQ5605_C003G01920</name>
</gene>
<dbReference type="EMBL" id="FQNC01000042">
    <property type="protein sequence ID" value="SGY37928.1"/>
    <property type="molecule type" value="Genomic_DNA"/>
</dbReference>
<evidence type="ECO:0000256" key="4">
    <source>
        <dbReference type="ARBA" id="ARBA00023054"/>
    </source>
</evidence>
<proteinExistence type="inferred from homology"/>
<name>A0A2X0P2U6_9BASI</name>
<keyword evidence="4" id="KW-0175">Coiled coil</keyword>
<reference evidence="9 10" key="1">
    <citation type="submission" date="2016-11" db="EMBL/GenBank/DDBJ databases">
        <authorList>
            <person name="Jaros S."/>
            <person name="Januszkiewicz K."/>
            <person name="Wedrychowicz H."/>
        </authorList>
    </citation>
    <scope>NUCLEOTIDE SEQUENCE [LARGE SCALE GENOMIC DNA]</scope>
</reference>
<evidence type="ECO:0000256" key="6">
    <source>
        <dbReference type="SAM" id="MobiDB-lite"/>
    </source>
</evidence>
<evidence type="ECO:0000313" key="10">
    <source>
        <dbReference type="Proteomes" id="UP000249464"/>
    </source>
</evidence>
<dbReference type="PANTHER" id="PTHR12702:SF0">
    <property type="entry name" value="EXOCYST COMPLEX COMPONENT 6"/>
    <property type="match status" value="1"/>
</dbReference>
<evidence type="ECO:0000259" key="8">
    <source>
        <dbReference type="Pfam" id="PF20651"/>
    </source>
</evidence>
<evidence type="ECO:0000259" key="7">
    <source>
        <dbReference type="Pfam" id="PF04091"/>
    </source>
</evidence>
<dbReference type="Pfam" id="PF04091">
    <property type="entry name" value="Sec15_C"/>
    <property type="match status" value="1"/>
</dbReference>
<dbReference type="GO" id="GO:0006893">
    <property type="term" value="P:Golgi to plasma membrane transport"/>
    <property type="evidence" value="ECO:0007669"/>
    <property type="project" value="TreeGrafter"/>
</dbReference>
<dbReference type="InterPro" id="IPR046361">
    <property type="entry name" value="EXOC6/Sec15_C"/>
</dbReference>
<feature type="compositionally biased region" description="Basic residues" evidence="6">
    <location>
        <begin position="8"/>
        <end position="20"/>
    </location>
</feature>
<comment type="similarity">
    <text evidence="1 5">Belongs to the SEC15 family.</text>
</comment>
<dbReference type="PANTHER" id="PTHR12702">
    <property type="entry name" value="SEC15"/>
    <property type="match status" value="1"/>
</dbReference>
<feature type="domain" description="Exocyst complex component EXOC6/Sec15 N-terminal" evidence="8">
    <location>
        <begin position="121"/>
        <end position="181"/>
    </location>
</feature>
<dbReference type="FunFam" id="1.10.357.30:FF:000004">
    <property type="entry name" value="Exocyst complex component SEC15"/>
    <property type="match status" value="1"/>
</dbReference>
<dbReference type="PIRSF" id="PIRSF025007">
    <property type="entry name" value="Sec15"/>
    <property type="match status" value="1"/>
</dbReference>
<comment type="function">
    <text evidence="5">Component of the exocyst complex involved in the docking of exocytic vesicles with fusion sites on the plasma membrane.</text>
</comment>
<sequence>MASSSHHPSNKTSHHPRRPKFSQAEIQTQLSQLHLVRSPSWAVDASCHHSLIGESMFVESNRLNALTAASTHLLPPSVNLRAIVSMRRPTCCRLHLPISLPPLPPLQIHRSRQQDAYLKALKVFVAEKESEIEAVCAKNYQNFVGSVSALLRVRQGTISLKHRVVELNEEVQKSGGGLAVKVCRCILKSRNGGLVAHSSLTTTPTTAQKKALLEARRVGQNIDEAIDTLQACLRVLDVANKVQSLIENEKFFSALRQIEDLQSTQLKPVLQYPFASQMLAGIPTSRNVIRESVTRSLKAWMYEAREASRAVGKGALNAMEARGRKWTARKRKEPSLGLAKINGPIELSVSERHEYNVLDNDNVKIDFRPLYQCIHIYDSLDAREELQLSYQADRRAQAELLLSQTSSLSPFSLLALSLLLEEIVGFFLIESHVLHTTNSFRSEQDVEDLWDGMCERVVKIVDEGLANCEDPEVFLGTKLKVLTFVQTLEGYGYSVNQLNNLLLTLFERYSQLLQRKFSGDFEQIVLDDDHQSMVVNDAEEFDKVVSVSWLPASGEWSADELKTPGFPLALPFSQTYPLCCIDIRSFTEQYYQFSDGFAEQHRDIDDVLRKALDNLLIKQVSENIQRRLRMISNLSQLSQIVVNVLFFQTACQDLETLLVTLRATQRGGTIHLDSLASFDATLKMTQDRIVTNIAQKMDSFFEEANYDWLTTTTPANGAHASGYLQDLIDFVTTVMMSVLIQLPEFSKDYVYRGALSYCASVLMSWLIDREPTQISDQALMYIAKDVQWLVHHVATLGNDRLADVFQELSQTLTLVTATPIMTDYLSVDERQIKYSRINATRLRTLLGKQLAFYNSHSGAASARRKGQVEELHRALYARS</sequence>
<dbReference type="GO" id="GO:0006886">
    <property type="term" value="P:intracellular protein transport"/>
    <property type="evidence" value="ECO:0007669"/>
    <property type="project" value="InterPro"/>
</dbReference>